<dbReference type="STRING" id="477245.TU94_29950"/>
<dbReference type="AlphaFoldDB" id="A0A0C5GKQ6"/>
<dbReference type="RefSeq" id="WP_044386374.1">
    <property type="nucleotide sequence ID" value="NZ_CP010849.1"/>
</dbReference>
<dbReference type="EMBL" id="CP010849">
    <property type="protein sequence ID" value="AJP05031.1"/>
    <property type="molecule type" value="Genomic_DNA"/>
</dbReference>
<dbReference type="OrthoDB" id="3855399at2"/>
<reference evidence="3 4" key="1">
    <citation type="submission" date="2015-02" db="EMBL/GenBank/DDBJ databases">
        <title>Genome sequence of thermotolerant Streptomyces cyaneogriseus subsp. Noncyanogenus NMWT1, the producer of nematocidal antibiotics nemadectin.</title>
        <authorList>
            <person name="Wang H."/>
            <person name="Li C."/>
            <person name="Xiang W."/>
            <person name="Wang X."/>
        </authorList>
    </citation>
    <scope>NUCLEOTIDE SEQUENCE [LARGE SCALE GENOMIC DNA]</scope>
    <source>
        <strain evidence="3 4">NMWT 1</strain>
    </source>
</reference>
<name>A0A0C5GKQ6_9ACTN</name>
<accession>A0A0C5GKQ6</accession>
<gene>
    <name evidence="3" type="ORF">TU94_29950</name>
</gene>
<keyword evidence="2" id="KW-1133">Transmembrane helix</keyword>
<dbReference type="PATRIC" id="fig|477245.3.peg.6375"/>
<evidence type="ECO:0000313" key="3">
    <source>
        <dbReference type="EMBL" id="AJP05031.1"/>
    </source>
</evidence>
<organism evidence="3 4">
    <name type="scientific">Streptomyces cyaneogriseus subsp. noncyanogenus</name>
    <dbReference type="NCBI Taxonomy" id="477245"/>
    <lineage>
        <taxon>Bacteria</taxon>
        <taxon>Bacillati</taxon>
        <taxon>Actinomycetota</taxon>
        <taxon>Actinomycetes</taxon>
        <taxon>Kitasatosporales</taxon>
        <taxon>Streptomycetaceae</taxon>
        <taxon>Streptomyces</taxon>
    </lineage>
</organism>
<dbReference type="KEGG" id="scw:TU94_29950"/>
<sequence length="214" mass="23291">MRDHTASGPVGTGEAPRRSGAQWTGQMLRDLWDWLARRPLRLPEGERAVPHSASLRTVVMIFTASDVVVALLIDGKLPPAGRAVHLLWVVFSVTLTLGFCAMTIRAPHILDDTSLRLRTGPFRALTLPREALASASVAHRSVPWYGLRRTLDSDDEVACSVGSATQLVVELKEPVRVSFRKGTPVLATKVYAAADDPAAAARQINRWITEGAQP</sequence>
<protein>
    <submittedName>
        <fullName evidence="3">Uncharacterized protein</fullName>
    </submittedName>
</protein>
<feature type="transmembrane region" description="Helical" evidence="2">
    <location>
        <begin position="85"/>
        <end position="104"/>
    </location>
</feature>
<evidence type="ECO:0000256" key="1">
    <source>
        <dbReference type="SAM" id="MobiDB-lite"/>
    </source>
</evidence>
<keyword evidence="2" id="KW-0472">Membrane</keyword>
<keyword evidence="4" id="KW-1185">Reference proteome</keyword>
<evidence type="ECO:0000256" key="2">
    <source>
        <dbReference type="SAM" id="Phobius"/>
    </source>
</evidence>
<feature type="region of interest" description="Disordered" evidence="1">
    <location>
        <begin position="1"/>
        <end position="22"/>
    </location>
</feature>
<dbReference type="Proteomes" id="UP000032234">
    <property type="component" value="Chromosome"/>
</dbReference>
<dbReference type="HOGENOM" id="CLU_065811_1_0_11"/>
<evidence type="ECO:0000313" key="4">
    <source>
        <dbReference type="Proteomes" id="UP000032234"/>
    </source>
</evidence>
<proteinExistence type="predicted"/>
<keyword evidence="2" id="KW-0812">Transmembrane</keyword>